<evidence type="ECO:0000313" key="1">
    <source>
        <dbReference type="EMBL" id="KIO76012.1"/>
    </source>
</evidence>
<dbReference type="AlphaFoldDB" id="A0A0D0GFC4"/>
<protein>
    <submittedName>
        <fullName evidence="1">Contig76, whole genome shotgun sequence</fullName>
    </submittedName>
</protein>
<organism evidence="1 2">
    <name type="scientific">Pedobacter lusitanus</name>
    <dbReference type="NCBI Taxonomy" id="1503925"/>
    <lineage>
        <taxon>Bacteria</taxon>
        <taxon>Pseudomonadati</taxon>
        <taxon>Bacteroidota</taxon>
        <taxon>Sphingobacteriia</taxon>
        <taxon>Sphingobacteriales</taxon>
        <taxon>Sphingobacteriaceae</taxon>
        <taxon>Pedobacter</taxon>
    </lineage>
</organism>
<comment type="caution">
    <text evidence="1">The sequence shown here is derived from an EMBL/GenBank/DDBJ whole genome shotgun (WGS) entry which is preliminary data.</text>
</comment>
<keyword evidence="2" id="KW-1185">Reference proteome</keyword>
<evidence type="ECO:0000313" key="2">
    <source>
        <dbReference type="Proteomes" id="UP000032049"/>
    </source>
</evidence>
<dbReference type="Proteomes" id="UP000032049">
    <property type="component" value="Unassembled WGS sequence"/>
</dbReference>
<accession>A0A0D0GFC4</accession>
<proteinExistence type="predicted"/>
<sequence length="92" mass="10816">MQQAVFDLFTAIYTDKKLIDLIGWFQLGRLSSRLSNRTFNQYLCTGNMYIWTWSSGITKPRKHIILNKQKILALLNQDLLLIYISSKFPFVL</sequence>
<name>A0A0D0GFC4_9SPHI</name>
<dbReference type="EMBL" id="JXRA01000076">
    <property type="protein sequence ID" value="KIO76012.1"/>
    <property type="molecule type" value="Genomic_DNA"/>
</dbReference>
<reference evidence="1 2" key="1">
    <citation type="submission" date="2015-01" db="EMBL/GenBank/DDBJ databases">
        <title>Draft genome sequence of Pedobacter sp. NL19 isolated from sludge of an effluent treatment pond in an abandoned uranium mine.</title>
        <authorList>
            <person name="Santos T."/>
            <person name="Caetano T."/>
            <person name="Covas C."/>
            <person name="Cruz A."/>
            <person name="Mendo S."/>
        </authorList>
    </citation>
    <scope>NUCLEOTIDE SEQUENCE [LARGE SCALE GENOMIC DNA]</scope>
    <source>
        <strain evidence="1 2">NL19</strain>
    </source>
</reference>
<gene>
    <name evidence="1" type="ORF">TH53_17485</name>
</gene>